<feature type="non-terminal residue" evidence="2">
    <location>
        <position position="154"/>
    </location>
</feature>
<evidence type="ECO:0000313" key="5">
    <source>
        <dbReference type="Proteomes" id="UP000663829"/>
    </source>
</evidence>
<comment type="caution">
    <text evidence="2">The sequence shown here is derived from an EMBL/GenBank/DDBJ whole genome shotgun (WGS) entry which is preliminary data.</text>
</comment>
<evidence type="ECO:0000313" key="3">
    <source>
        <dbReference type="EMBL" id="CAF4234207.1"/>
    </source>
</evidence>
<protein>
    <submittedName>
        <fullName evidence="2">Uncharacterized protein</fullName>
    </submittedName>
</protein>
<sequence length="154" mass="17819">MTLSLTLSRVEKRRGASTEHFASVEQLLQRLYTTPLSGKLAARTEYDDKMVKSIQRRLKNSNIIARPTDKSKVFYFANASDFERKATEYMAKTNAYQEIISGRCPLADDLNDVTSLLDCLYKNKRITKDQMEDMQPDKHKLELAHLYFIPKAHK</sequence>
<evidence type="ECO:0000313" key="4">
    <source>
        <dbReference type="EMBL" id="CAF4570378.1"/>
    </source>
</evidence>
<reference evidence="2" key="1">
    <citation type="submission" date="2021-02" db="EMBL/GenBank/DDBJ databases">
        <authorList>
            <person name="Nowell W R."/>
        </authorList>
    </citation>
    <scope>NUCLEOTIDE SEQUENCE</scope>
</reference>
<dbReference type="Proteomes" id="UP000663829">
    <property type="component" value="Unassembled WGS sequence"/>
</dbReference>
<dbReference type="Proteomes" id="UP000677228">
    <property type="component" value="Unassembled WGS sequence"/>
</dbReference>
<dbReference type="EMBL" id="CAJOBC010120133">
    <property type="protein sequence ID" value="CAF4570378.1"/>
    <property type="molecule type" value="Genomic_DNA"/>
</dbReference>
<evidence type="ECO:0000313" key="1">
    <source>
        <dbReference type="EMBL" id="CAF1437241.1"/>
    </source>
</evidence>
<dbReference type="Proteomes" id="UP000682733">
    <property type="component" value="Unassembled WGS sequence"/>
</dbReference>
<dbReference type="Proteomes" id="UP000681722">
    <property type="component" value="Unassembled WGS sequence"/>
</dbReference>
<name>A0A816EBM1_9BILA</name>
<dbReference type="AlphaFoldDB" id="A0A816EBM1"/>
<organism evidence="2 5">
    <name type="scientific">Didymodactylos carnosus</name>
    <dbReference type="NCBI Taxonomy" id="1234261"/>
    <lineage>
        <taxon>Eukaryota</taxon>
        <taxon>Metazoa</taxon>
        <taxon>Spiralia</taxon>
        <taxon>Gnathifera</taxon>
        <taxon>Rotifera</taxon>
        <taxon>Eurotatoria</taxon>
        <taxon>Bdelloidea</taxon>
        <taxon>Philodinida</taxon>
        <taxon>Philodinidae</taxon>
        <taxon>Didymodactylos</taxon>
    </lineage>
</organism>
<gene>
    <name evidence="2" type="ORF">GPM918_LOCUS45337</name>
    <name evidence="1" type="ORF">OVA965_LOCUS34293</name>
    <name evidence="4" type="ORF">SRO942_LOCUS47743</name>
    <name evidence="3" type="ORF">TMI583_LOCUS35207</name>
</gene>
<proteinExistence type="predicted"/>
<dbReference type="EMBL" id="CAJOBA010050433">
    <property type="protein sequence ID" value="CAF4234207.1"/>
    <property type="molecule type" value="Genomic_DNA"/>
</dbReference>
<dbReference type="EMBL" id="CAJNOK010028636">
    <property type="protein sequence ID" value="CAF1437241.1"/>
    <property type="molecule type" value="Genomic_DNA"/>
</dbReference>
<accession>A0A816EBM1</accession>
<evidence type="ECO:0000313" key="2">
    <source>
        <dbReference type="EMBL" id="CAF1647812.1"/>
    </source>
</evidence>
<keyword evidence="5" id="KW-1185">Reference proteome</keyword>
<dbReference type="EMBL" id="CAJNOQ010050096">
    <property type="protein sequence ID" value="CAF1647812.1"/>
    <property type="molecule type" value="Genomic_DNA"/>
</dbReference>